<dbReference type="RefSeq" id="WP_179750079.1">
    <property type="nucleotide sequence ID" value="NZ_JACCBU010000001.1"/>
</dbReference>
<dbReference type="AlphaFoldDB" id="A0A7Y9I6A8"/>
<accession>A0A7Y9I6A8</accession>
<name>A0A7Y9I6A8_9ACTN</name>
<gene>
    <name evidence="1" type="ORF">BKA15_001863</name>
</gene>
<proteinExistence type="predicted"/>
<organism evidence="1 2">
    <name type="scientific">Microlunatus parietis</name>
    <dbReference type="NCBI Taxonomy" id="682979"/>
    <lineage>
        <taxon>Bacteria</taxon>
        <taxon>Bacillati</taxon>
        <taxon>Actinomycetota</taxon>
        <taxon>Actinomycetes</taxon>
        <taxon>Propionibacteriales</taxon>
        <taxon>Propionibacteriaceae</taxon>
        <taxon>Microlunatus</taxon>
    </lineage>
</organism>
<dbReference type="EMBL" id="JACCBU010000001">
    <property type="protein sequence ID" value="NYE70534.1"/>
    <property type="molecule type" value="Genomic_DNA"/>
</dbReference>
<keyword evidence="2" id="KW-1185">Reference proteome</keyword>
<reference evidence="1 2" key="1">
    <citation type="submission" date="2020-07" db="EMBL/GenBank/DDBJ databases">
        <title>Sequencing the genomes of 1000 actinobacteria strains.</title>
        <authorList>
            <person name="Klenk H.-P."/>
        </authorList>
    </citation>
    <scope>NUCLEOTIDE SEQUENCE [LARGE SCALE GENOMIC DNA]</scope>
    <source>
        <strain evidence="1 2">DSM 22083</strain>
    </source>
</reference>
<sequence length="108" mass="11602">MPSGIRLAVKGRAQDGEIVLELEFAVPDDHYATDTFPTEHYRAALVDPAGETSFSLGLSGGATGGRVQITFPFQAERWAAAEFVRLELGTIKLAFPIAVLGDVTLPDR</sequence>
<evidence type="ECO:0000313" key="2">
    <source>
        <dbReference type="Proteomes" id="UP000569914"/>
    </source>
</evidence>
<evidence type="ECO:0000313" key="1">
    <source>
        <dbReference type="EMBL" id="NYE70534.1"/>
    </source>
</evidence>
<dbReference type="Proteomes" id="UP000569914">
    <property type="component" value="Unassembled WGS sequence"/>
</dbReference>
<protein>
    <submittedName>
        <fullName evidence="1">Uncharacterized protein</fullName>
    </submittedName>
</protein>
<comment type="caution">
    <text evidence="1">The sequence shown here is derived from an EMBL/GenBank/DDBJ whole genome shotgun (WGS) entry which is preliminary data.</text>
</comment>